<dbReference type="EMBL" id="JASDAP010000015">
    <property type="protein sequence ID" value="KAK1890791.1"/>
    <property type="molecule type" value="Genomic_DNA"/>
</dbReference>
<reference evidence="1" key="1">
    <citation type="submission" date="2023-04" db="EMBL/GenBank/DDBJ databases">
        <title>Chromosome-level genome of Chaenocephalus aceratus.</title>
        <authorList>
            <person name="Park H."/>
        </authorList>
    </citation>
    <scope>NUCLEOTIDE SEQUENCE</scope>
    <source>
        <strain evidence="1">DE</strain>
        <tissue evidence="1">Muscle</tissue>
    </source>
</reference>
<evidence type="ECO:0000313" key="2">
    <source>
        <dbReference type="Proteomes" id="UP001228049"/>
    </source>
</evidence>
<name>A0AAD9BXV7_DISEL</name>
<sequence>TLPSPSMMVIKVHGFQYVDNGKAKRNLFHLKPDCGHSFIQSLRKFFSKSSLCVAQPLHSEITQGSEHYKRHRGFKHGWLLVELAQASEGEVKREQLLRVSPCCSAKQPVREAAKLQRGSLPGYPAHAPPHPHLGSCCPSCALRCTHISIMNSK</sequence>
<dbReference type="AlphaFoldDB" id="A0AAD9BXV7"/>
<feature type="non-terminal residue" evidence="1">
    <location>
        <position position="153"/>
    </location>
</feature>
<feature type="non-terminal residue" evidence="1">
    <location>
        <position position="1"/>
    </location>
</feature>
<protein>
    <submittedName>
        <fullName evidence="1">RAS guanyl-releasing protein 1</fullName>
    </submittedName>
</protein>
<gene>
    <name evidence="1" type="ORF">KUDE01_009622</name>
</gene>
<evidence type="ECO:0000313" key="1">
    <source>
        <dbReference type="EMBL" id="KAK1890791.1"/>
    </source>
</evidence>
<keyword evidence="2" id="KW-1185">Reference proteome</keyword>
<proteinExistence type="predicted"/>
<organism evidence="1 2">
    <name type="scientific">Dissostichus eleginoides</name>
    <name type="common">Patagonian toothfish</name>
    <name type="synonym">Dissostichus amissus</name>
    <dbReference type="NCBI Taxonomy" id="100907"/>
    <lineage>
        <taxon>Eukaryota</taxon>
        <taxon>Metazoa</taxon>
        <taxon>Chordata</taxon>
        <taxon>Craniata</taxon>
        <taxon>Vertebrata</taxon>
        <taxon>Euteleostomi</taxon>
        <taxon>Actinopterygii</taxon>
        <taxon>Neopterygii</taxon>
        <taxon>Teleostei</taxon>
        <taxon>Neoteleostei</taxon>
        <taxon>Acanthomorphata</taxon>
        <taxon>Eupercaria</taxon>
        <taxon>Perciformes</taxon>
        <taxon>Notothenioidei</taxon>
        <taxon>Nototheniidae</taxon>
        <taxon>Dissostichus</taxon>
    </lineage>
</organism>
<comment type="caution">
    <text evidence="1">The sequence shown here is derived from an EMBL/GenBank/DDBJ whole genome shotgun (WGS) entry which is preliminary data.</text>
</comment>
<accession>A0AAD9BXV7</accession>
<dbReference type="Proteomes" id="UP001228049">
    <property type="component" value="Unassembled WGS sequence"/>
</dbReference>